<name>A0A5J9VR87_9POAL</name>
<evidence type="ECO:0000313" key="2">
    <source>
        <dbReference type="Proteomes" id="UP000324897"/>
    </source>
</evidence>
<dbReference type="AlphaFoldDB" id="A0A5J9VR87"/>
<comment type="caution">
    <text evidence="1">The sequence shown here is derived from an EMBL/GenBank/DDBJ whole genome shotgun (WGS) entry which is preliminary data.</text>
</comment>
<protein>
    <submittedName>
        <fullName evidence="1">Uncharacterized protein</fullName>
    </submittedName>
</protein>
<proteinExistence type="predicted"/>
<organism evidence="1 2">
    <name type="scientific">Eragrostis curvula</name>
    <name type="common">weeping love grass</name>
    <dbReference type="NCBI Taxonomy" id="38414"/>
    <lineage>
        <taxon>Eukaryota</taxon>
        <taxon>Viridiplantae</taxon>
        <taxon>Streptophyta</taxon>
        <taxon>Embryophyta</taxon>
        <taxon>Tracheophyta</taxon>
        <taxon>Spermatophyta</taxon>
        <taxon>Magnoliopsida</taxon>
        <taxon>Liliopsida</taxon>
        <taxon>Poales</taxon>
        <taxon>Poaceae</taxon>
        <taxon>PACMAD clade</taxon>
        <taxon>Chloridoideae</taxon>
        <taxon>Eragrostideae</taxon>
        <taxon>Eragrostidinae</taxon>
        <taxon>Eragrostis</taxon>
    </lineage>
</organism>
<feature type="non-terminal residue" evidence="1">
    <location>
        <position position="1"/>
    </location>
</feature>
<accession>A0A5J9VR87</accession>
<reference evidence="1 2" key="1">
    <citation type="journal article" date="2019" name="Sci. Rep.">
        <title>A high-quality genome of Eragrostis curvula grass provides insights into Poaceae evolution and supports new strategies to enhance forage quality.</title>
        <authorList>
            <person name="Carballo J."/>
            <person name="Santos B.A.C.M."/>
            <person name="Zappacosta D."/>
            <person name="Garbus I."/>
            <person name="Selva J.P."/>
            <person name="Gallo C.A."/>
            <person name="Diaz A."/>
            <person name="Albertini E."/>
            <person name="Caccamo M."/>
            <person name="Echenique V."/>
        </authorList>
    </citation>
    <scope>NUCLEOTIDE SEQUENCE [LARGE SCALE GENOMIC DNA]</scope>
    <source>
        <strain evidence="2">cv. Victoria</strain>
        <tissue evidence="1">Leaf</tissue>
    </source>
</reference>
<keyword evidence="2" id="KW-1185">Reference proteome</keyword>
<gene>
    <name evidence="1" type="ORF">EJB05_11394</name>
</gene>
<dbReference type="EMBL" id="RWGY01000007">
    <property type="protein sequence ID" value="TVU38047.1"/>
    <property type="molecule type" value="Genomic_DNA"/>
</dbReference>
<evidence type="ECO:0000313" key="1">
    <source>
        <dbReference type="EMBL" id="TVU38047.1"/>
    </source>
</evidence>
<sequence length="64" mass="6854">MECSTIISCFVMNDSSFGVLDLPIHLAMNPGSNSRDESNEGLKFRGVETNGANITGATVTPDKY</sequence>
<dbReference type="Gramene" id="TVU38047">
    <property type="protein sequence ID" value="TVU38047"/>
    <property type="gene ID" value="EJB05_11394"/>
</dbReference>
<dbReference type="Proteomes" id="UP000324897">
    <property type="component" value="Chromosome 4"/>
</dbReference>